<reference evidence="1 2" key="1">
    <citation type="submission" date="2019-03" db="EMBL/GenBank/DDBJ databases">
        <title>Draft genome sequences of novel Actinobacteria.</title>
        <authorList>
            <person name="Sahin N."/>
            <person name="Ay H."/>
            <person name="Saygin H."/>
        </authorList>
    </citation>
    <scope>NUCLEOTIDE SEQUENCE [LARGE SCALE GENOMIC DNA]</scope>
    <source>
        <strain evidence="1 2">H3C3</strain>
    </source>
</reference>
<comment type="caution">
    <text evidence="1">The sequence shown here is derived from an EMBL/GenBank/DDBJ whole genome shotgun (WGS) entry which is preliminary data.</text>
</comment>
<evidence type="ECO:0000313" key="1">
    <source>
        <dbReference type="EMBL" id="TDD66786.1"/>
    </source>
</evidence>
<gene>
    <name evidence="1" type="ORF">E1298_39990</name>
</gene>
<organism evidence="1 2">
    <name type="scientific">Actinomadura rubrisoli</name>
    <dbReference type="NCBI Taxonomy" id="2530368"/>
    <lineage>
        <taxon>Bacteria</taxon>
        <taxon>Bacillati</taxon>
        <taxon>Actinomycetota</taxon>
        <taxon>Actinomycetes</taxon>
        <taxon>Streptosporangiales</taxon>
        <taxon>Thermomonosporaceae</taxon>
        <taxon>Actinomadura</taxon>
    </lineage>
</organism>
<dbReference type="RefSeq" id="WP_131902596.1">
    <property type="nucleotide sequence ID" value="NZ_SMKU01000375.1"/>
</dbReference>
<name>A0A4R5A6U0_9ACTN</name>
<protein>
    <submittedName>
        <fullName evidence="1">Uncharacterized protein</fullName>
    </submittedName>
</protein>
<evidence type="ECO:0000313" key="2">
    <source>
        <dbReference type="Proteomes" id="UP000294513"/>
    </source>
</evidence>
<dbReference type="EMBL" id="SMKU01000375">
    <property type="protein sequence ID" value="TDD66786.1"/>
    <property type="molecule type" value="Genomic_DNA"/>
</dbReference>
<accession>A0A4R5A6U0</accession>
<keyword evidence="2" id="KW-1185">Reference proteome</keyword>
<proteinExistence type="predicted"/>
<dbReference type="AlphaFoldDB" id="A0A4R5A6U0"/>
<sequence>MSKKSEMPERGAVSFMPVTMEPTTIAVISWTDRTGVYFAREIQAAKRKHLAQAHAHIARDIATLLESGDYTSLHVFKNPAPLLSLSGE</sequence>
<dbReference type="Proteomes" id="UP000294513">
    <property type="component" value="Unassembled WGS sequence"/>
</dbReference>